<dbReference type="InterPro" id="IPR050712">
    <property type="entry name" value="NAD(P)H-dep_reductase"/>
</dbReference>
<evidence type="ECO:0000313" key="3">
    <source>
        <dbReference type="Proteomes" id="UP000054683"/>
    </source>
</evidence>
<gene>
    <name evidence="2" type="ORF">AWB69_05309</name>
</gene>
<organism evidence="2 3">
    <name type="scientific">Caballeronia udeis</name>
    <dbReference type="NCBI Taxonomy" id="1232866"/>
    <lineage>
        <taxon>Bacteria</taxon>
        <taxon>Pseudomonadati</taxon>
        <taxon>Pseudomonadota</taxon>
        <taxon>Betaproteobacteria</taxon>
        <taxon>Burkholderiales</taxon>
        <taxon>Burkholderiaceae</taxon>
        <taxon>Caballeronia</taxon>
    </lineage>
</organism>
<dbReference type="RefSeq" id="WP_062089673.1">
    <property type="nucleotide sequence ID" value="NZ_FCOK02000041.1"/>
</dbReference>
<reference evidence="2 3" key="1">
    <citation type="submission" date="2016-01" db="EMBL/GenBank/DDBJ databases">
        <authorList>
            <person name="Oliw E.H."/>
        </authorList>
    </citation>
    <scope>NUCLEOTIDE SEQUENCE [LARGE SCALE GENOMIC DNA]</scope>
    <source>
        <strain evidence="2">LMG 27134</strain>
    </source>
</reference>
<dbReference type="PANTHER" id="PTHR30543">
    <property type="entry name" value="CHROMATE REDUCTASE"/>
    <property type="match status" value="1"/>
</dbReference>
<dbReference type="SUPFAM" id="SSF52218">
    <property type="entry name" value="Flavoproteins"/>
    <property type="match status" value="1"/>
</dbReference>
<dbReference type="GO" id="GO:0005829">
    <property type="term" value="C:cytosol"/>
    <property type="evidence" value="ECO:0007669"/>
    <property type="project" value="TreeGrafter"/>
</dbReference>
<protein>
    <submittedName>
        <fullName evidence="2">NADPH-dependent FMN reductase domain-containing protein</fullName>
    </submittedName>
</protein>
<evidence type="ECO:0000259" key="1">
    <source>
        <dbReference type="Pfam" id="PF03358"/>
    </source>
</evidence>
<sequence>MSDRPVLLGISGSLRKASHCTAILQNIVGAAESRATLEIFPLDSVPLYNQDLDNGSPPESVTALRQAIERAAGLVIVTPEYNYGMSGVLKNALDWASRPYGKSKLKGKVVLTLSASPAFTGGVRAQAQLNETLLSNAALLVLRPQIVIGMAHEKIRDGRVVDQETTRFLSDGLNDLLRDIAGKTTVSDREG</sequence>
<evidence type="ECO:0000313" key="2">
    <source>
        <dbReference type="EMBL" id="SAL51696.1"/>
    </source>
</evidence>
<dbReference type="AlphaFoldDB" id="A0A158I576"/>
<dbReference type="InterPro" id="IPR005025">
    <property type="entry name" value="FMN_Rdtase-like_dom"/>
</dbReference>
<accession>A0A158I576</accession>
<dbReference type="Proteomes" id="UP000054683">
    <property type="component" value="Unassembled WGS sequence"/>
</dbReference>
<dbReference type="GO" id="GO:0010181">
    <property type="term" value="F:FMN binding"/>
    <property type="evidence" value="ECO:0007669"/>
    <property type="project" value="TreeGrafter"/>
</dbReference>
<feature type="domain" description="NADPH-dependent FMN reductase-like" evidence="1">
    <location>
        <begin position="7"/>
        <end position="152"/>
    </location>
</feature>
<dbReference type="InterPro" id="IPR029039">
    <property type="entry name" value="Flavoprotein-like_sf"/>
</dbReference>
<dbReference type="Gene3D" id="3.40.50.360">
    <property type="match status" value="1"/>
</dbReference>
<dbReference type="GO" id="GO:0016491">
    <property type="term" value="F:oxidoreductase activity"/>
    <property type="evidence" value="ECO:0007669"/>
    <property type="project" value="InterPro"/>
</dbReference>
<proteinExistence type="predicted"/>
<dbReference type="PANTHER" id="PTHR30543:SF21">
    <property type="entry name" value="NAD(P)H-DEPENDENT FMN REDUCTASE LOT6"/>
    <property type="match status" value="1"/>
</dbReference>
<dbReference type="Pfam" id="PF03358">
    <property type="entry name" value="FMN_red"/>
    <property type="match status" value="1"/>
</dbReference>
<dbReference type="EMBL" id="FCOK02000041">
    <property type="protein sequence ID" value="SAL51696.1"/>
    <property type="molecule type" value="Genomic_DNA"/>
</dbReference>
<name>A0A158I576_9BURK</name>
<dbReference type="OrthoDB" id="9812295at2"/>